<evidence type="ECO:0000313" key="3">
    <source>
        <dbReference type="EMBL" id="AOY82442.1"/>
    </source>
</evidence>
<reference evidence="4" key="1">
    <citation type="submission" date="2016-10" db="EMBL/GenBank/DDBJ databases">
        <title>Comparative genomics uncovers the prolific and rare metabolic potential of the cyanobacterial genus Moorea.</title>
        <authorList>
            <person name="Leao T."/>
            <person name="Castelao G."/>
            <person name="Korobeynikov A."/>
            <person name="Monroe E.A."/>
            <person name="Podell S."/>
            <person name="Glukhov E."/>
            <person name="Allen E."/>
            <person name="Gerwick W.H."/>
            <person name="Gerwick L."/>
        </authorList>
    </citation>
    <scope>NUCLEOTIDE SEQUENCE [LARGE SCALE GENOMIC DNA]</scope>
    <source>
        <strain evidence="4">JHB</strain>
    </source>
</reference>
<keyword evidence="3" id="KW-0808">Transferase</keyword>
<keyword evidence="3" id="KW-0032">Aminotransferase</keyword>
<dbReference type="Gene3D" id="3.40.640.10">
    <property type="entry name" value="Type I PLP-dependent aspartate aminotransferase-like (Major domain)"/>
    <property type="match status" value="1"/>
</dbReference>
<dbReference type="InterPro" id="IPR015422">
    <property type="entry name" value="PyrdxlP-dep_Trfase_small"/>
</dbReference>
<dbReference type="InterPro" id="IPR005814">
    <property type="entry name" value="Aminotrans_3"/>
</dbReference>
<dbReference type="GO" id="GO:0008483">
    <property type="term" value="F:transaminase activity"/>
    <property type="evidence" value="ECO:0007669"/>
    <property type="project" value="UniProtKB-KW"/>
</dbReference>
<dbReference type="InterPro" id="IPR050103">
    <property type="entry name" value="Class-III_PLP-dep_AT"/>
</dbReference>
<dbReference type="AlphaFoldDB" id="A0A1D9G470"/>
<dbReference type="InterPro" id="IPR049704">
    <property type="entry name" value="Aminotrans_3_PPA_site"/>
</dbReference>
<evidence type="ECO:0000256" key="2">
    <source>
        <dbReference type="ARBA" id="ARBA00022898"/>
    </source>
</evidence>
<organism evidence="3 4">
    <name type="scientific">Moorena producens (strain JHB)</name>
    <dbReference type="NCBI Taxonomy" id="1454205"/>
    <lineage>
        <taxon>Bacteria</taxon>
        <taxon>Bacillati</taxon>
        <taxon>Cyanobacteriota</taxon>
        <taxon>Cyanophyceae</taxon>
        <taxon>Coleofasciculales</taxon>
        <taxon>Coleofasciculaceae</taxon>
        <taxon>Moorena</taxon>
    </lineage>
</organism>
<dbReference type="FunFam" id="3.40.640.10:FF:000004">
    <property type="entry name" value="Acetylornithine aminotransferase"/>
    <property type="match status" value="1"/>
</dbReference>
<dbReference type="PANTHER" id="PTHR11986">
    <property type="entry name" value="AMINOTRANSFERASE CLASS III"/>
    <property type="match status" value="1"/>
</dbReference>
<gene>
    <name evidence="3" type="ORF">BJP36_23575</name>
</gene>
<dbReference type="GO" id="GO:0042802">
    <property type="term" value="F:identical protein binding"/>
    <property type="evidence" value="ECO:0007669"/>
    <property type="project" value="TreeGrafter"/>
</dbReference>
<name>A0A1D9G470_MOOP1</name>
<keyword evidence="2" id="KW-0663">Pyridoxal phosphate</keyword>
<dbReference type="PANTHER" id="PTHR11986:SF121">
    <property type="entry name" value="BLR3010 PROTEIN"/>
    <property type="match status" value="1"/>
</dbReference>
<protein>
    <submittedName>
        <fullName evidence="3">Aminotransferase class III-fold pyridoxal phosphate-dependent enzyme</fullName>
    </submittedName>
</protein>
<accession>A0A1D9G470</accession>
<dbReference type="CDD" id="cd00610">
    <property type="entry name" value="OAT_like"/>
    <property type="match status" value="1"/>
</dbReference>
<comment type="cofactor">
    <cofactor evidence="1">
        <name>pyridoxal 5'-phosphate</name>
        <dbReference type="ChEBI" id="CHEBI:597326"/>
    </cofactor>
</comment>
<sequence>MKIINKYRQKVLGKVGLNLEIIKAKGSELIDIQGNHIVDMVAQFGAVPFGHNPDFIKNAIANYLESNNPIFIQPFKAKSTSLLAETLCRLAGKNYQYVVFANTGAETVEAAIKLVRLRTRRRKILSTFNSFHGKTYSALSATGSTKYSNELIVDDKNYDKIEFNNIPDLESYLSTQDYAAFMVEPIQGEGGMIPANSEYLKSAQALCEKYGTLFIADEIQTGIGRTGTMFASQGYEIEPDLILVSKALGGGMYPIGAVIAKKSAYAKKFDKMHSSTFANGGLAAHIANQTIHYLESETNILDEVKAKGEYLRNEFTKLQSEFGEYFSFTGTGLMYALRFRDEITKDNYIINYIQRQGAMSLMIAGYLLDQKKFFTMPFLGDGCGIRFEPSLTIELEQLELFVAAIRDVCKIIQRARYDLLFGYLVGYQQAEGDVERISYRKTNANSLIKLHTQTNQRKRFAFLMHSTNRPDLVRALPLAMAEEFNDEQKNCFADWMMEFGKIEFGPETVVNVEMTSQQGVTVDGILIYSPIRPEDMMKLSRSEIRELLDGYLKVAKRENIDVVGLGAFTSVISRAGSDIVNDEFKFTTGNSFTALSTAESIKDYFGDSIDQKAISVIGARGSVGRLAAMELALYFKNVYLVGNPRSGIKPLLENCASMIVELIESGARSLSGSAFNRIRKIIFQSGYTEHYIVKQLKESGAEQIKQLMEMAEKQNVPFPFEVSVEINDFVNRTDCVLSATSEGKPFIQADTFKAGTVIFDAARPFDFIPSEYNKTHVFEGGLVSQPEAILFGDCNMIGTPAGVNLACLSETIALSMEDVNRNYSIGKQISYQEAKTVFEIAIRHGFKPFKYESISRQKVS</sequence>
<proteinExistence type="predicted"/>
<dbReference type="SUPFAM" id="SSF53383">
    <property type="entry name" value="PLP-dependent transferases"/>
    <property type="match status" value="1"/>
</dbReference>
<evidence type="ECO:0000256" key="1">
    <source>
        <dbReference type="ARBA" id="ARBA00001933"/>
    </source>
</evidence>
<dbReference type="Gene3D" id="3.90.1150.10">
    <property type="entry name" value="Aspartate Aminotransferase, domain 1"/>
    <property type="match status" value="1"/>
</dbReference>
<dbReference type="InterPro" id="IPR015421">
    <property type="entry name" value="PyrdxlP-dep_Trfase_major"/>
</dbReference>
<dbReference type="GO" id="GO:0030170">
    <property type="term" value="F:pyridoxal phosphate binding"/>
    <property type="evidence" value="ECO:0007669"/>
    <property type="project" value="InterPro"/>
</dbReference>
<dbReference type="Pfam" id="PF00202">
    <property type="entry name" value="Aminotran_3"/>
    <property type="match status" value="1"/>
</dbReference>
<dbReference type="Gene3D" id="3.40.50.720">
    <property type="entry name" value="NAD(P)-binding Rossmann-like Domain"/>
    <property type="match status" value="1"/>
</dbReference>
<dbReference type="Proteomes" id="UP000176944">
    <property type="component" value="Chromosome"/>
</dbReference>
<dbReference type="PROSITE" id="PS00600">
    <property type="entry name" value="AA_TRANSFER_CLASS_3"/>
    <property type="match status" value="1"/>
</dbReference>
<evidence type="ECO:0000313" key="4">
    <source>
        <dbReference type="Proteomes" id="UP000176944"/>
    </source>
</evidence>
<dbReference type="InterPro" id="IPR015424">
    <property type="entry name" value="PyrdxlP-dep_Trfase"/>
</dbReference>
<dbReference type="EMBL" id="CP017708">
    <property type="protein sequence ID" value="AOY82442.1"/>
    <property type="molecule type" value="Genomic_DNA"/>
</dbReference>